<accession>A0A221SV84</accession>
<dbReference type="OrthoDB" id="4193407at2"/>
<protein>
    <recommendedName>
        <fullName evidence="2">DUF1990 domain-containing protein</fullName>
    </recommendedName>
</protein>
<proteinExistence type="predicted"/>
<reference evidence="3 4" key="1">
    <citation type="submission" date="2017-05" db="EMBL/GenBank/DDBJ databases">
        <title>The complete genome sequence of Deinococcus ficus isolated from the rhizosphere of the Ficus religiosa L. in Taiwan.</title>
        <authorList>
            <person name="Wu K.-M."/>
            <person name="Liao T.-L."/>
            <person name="Liu Y.-M."/>
            <person name="Young C.-C."/>
            <person name="Tsai S.-F."/>
        </authorList>
    </citation>
    <scope>NUCLEOTIDE SEQUENCE [LARGE SCALE GENOMIC DNA]</scope>
    <source>
        <strain evidence="3 4">CC-FR2-10</strain>
    </source>
</reference>
<evidence type="ECO:0000256" key="1">
    <source>
        <dbReference type="SAM" id="MobiDB-lite"/>
    </source>
</evidence>
<dbReference type="RefSeq" id="WP_022802288.1">
    <property type="nucleotide sequence ID" value="NZ_ATTJ01000001.1"/>
</dbReference>
<keyword evidence="4" id="KW-1185">Reference proteome</keyword>
<organism evidence="3 4">
    <name type="scientific">Deinococcus ficus</name>
    <dbReference type="NCBI Taxonomy" id="317577"/>
    <lineage>
        <taxon>Bacteria</taxon>
        <taxon>Thermotogati</taxon>
        <taxon>Deinococcota</taxon>
        <taxon>Deinococci</taxon>
        <taxon>Deinococcales</taxon>
        <taxon>Deinococcaceae</taxon>
        <taxon>Deinococcus</taxon>
    </lineage>
</organism>
<evidence type="ECO:0000313" key="3">
    <source>
        <dbReference type="EMBL" id="ASN80566.1"/>
    </source>
</evidence>
<dbReference type="EMBL" id="CP021081">
    <property type="protein sequence ID" value="ASN80566.1"/>
    <property type="molecule type" value="Genomic_DNA"/>
</dbReference>
<dbReference type="Proteomes" id="UP000259030">
    <property type="component" value="Chromosome"/>
</dbReference>
<dbReference type="STRING" id="317577.GCA_000419625_02782"/>
<dbReference type="KEGG" id="dfc:DFI_05745"/>
<evidence type="ECO:0000313" key="4">
    <source>
        <dbReference type="Proteomes" id="UP000259030"/>
    </source>
</evidence>
<gene>
    <name evidence="3" type="ORF">DFI_05745</name>
</gene>
<feature type="domain" description="DUF1990" evidence="2">
    <location>
        <begin position="62"/>
        <end position="155"/>
    </location>
</feature>
<dbReference type="Pfam" id="PF09348">
    <property type="entry name" value="DUF1990"/>
    <property type="match status" value="1"/>
</dbReference>
<evidence type="ECO:0000259" key="2">
    <source>
        <dbReference type="Pfam" id="PF09348"/>
    </source>
</evidence>
<sequence length="214" mass="24152">MSNPAESKAVQKSAEGSGALLERRYWVEICQPTKTAEELMEDIQLNLHDYAPDLLADFEKTCGQPDRLRKGDEFHIRILGPWNGEVRVVEVEPLAFELVTLEDHPEAGRIRFSLTPHEQLPDALHFEIRSHARSRDGLVAFAYDTLGVGKRMQEVTWRTFCERVAERSGGEKFGDVQVRTITEDDYQDVPDPEAAVREDHSGVDAAHPRTTGDV</sequence>
<name>A0A221SV84_9DEIO</name>
<feature type="compositionally biased region" description="Basic and acidic residues" evidence="1">
    <location>
        <begin position="194"/>
        <end position="214"/>
    </location>
</feature>
<dbReference type="InterPro" id="IPR018960">
    <property type="entry name" value="DUF1990"/>
</dbReference>
<feature type="region of interest" description="Disordered" evidence="1">
    <location>
        <begin position="183"/>
        <end position="214"/>
    </location>
</feature>
<dbReference type="AlphaFoldDB" id="A0A221SV84"/>